<gene>
    <name evidence="2" type="ORF">LPLAT_LOCUS10556</name>
</gene>
<dbReference type="Proteomes" id="UP001497644">
    <property type="component" value="Chromosome 5"/>
</dbReference>
<evidence type="ECO:0000256" key="1">
    <source>
        <dbReference type="SAM" id="MobiDB-lite"/>
    </source>
</evidence>
<organism evidence="2 3">
    <name type="scientific">Lasius platythorax</name>
    <dbReference type="NCBI Taxonomy" id="488582"/>
    <lineage>
        <taxon>Eukaryota</taxon>
        <taxon>Metazoa</taxon>
        <taxon>Ecdysozoa</taxon>
        <taxon>Arthropoda</taxon>
        <taxon>Hexapoda</taxon>
        <taxon>Insecta</taxon>
        <taxon>Pterygota</taxon>
        <taxon>Neoptera</taxon>
        <taxon>Endopterygota</taxon>
        <taxon>Hymenoptera</taxon>
        <taxon>Apocrita</taxon>
        <taxon>Aculeata</taxon>
        <taxon>Formicoidea</taxon>
        <taxon>Formicidae</taxon>
        <taxon>Formicinae</taxon>
        <taxon>Lasius</taxon>
        <taxon>Lasius</taxon>
    </lineage>
</organism>
<name>A0AAV2NXN9_9HYME</name>
<reference evidence="2" key="1">
    <citation type="submission" date="2024-04" db="EMBL/GenBank/DDBJ databases">
        <authorList>
            <consortium name="Molecular Ecology Group"/>
        </authorList>
    </citation>
    <scope>NUCLEOTIDE SEQUENCE</scope>
</reference>
<evidence type="ECO:0000313" key="2">
    <source>
        <dbReference type="EMBL" id="CAL1685073.1"/>
    </source>
</evidence>
<feature type="compositionally biased region" description="Basic residues" evidence="1">
    <location>
        <begin position="346"/>
        <end position="356"/>
    </location>
</feature>
<feature type="region of interest" description="Disordered" evidence="1">
    <location>
        <begin position="527"/>
        <end position="554"/>
    </location>
</feature>
<evidence type="ECO:0000313" key="3">
    <source>
        <dbReference type="Proteomes" id="UP001497644"/>
    </source>
</evidence>
<protein>
    <submittedName>
        <fullName evidence="2">Uncharacterized protein</fullName>
    </submittedName>
</protein>
<keyword evidence="3" id="KW-1185">Reference proteome</keyword>
<proteinExistence type="predicted"/>
<feature type="compositionally biased region" description="Polar residues" evidence="1">
    <location>
        <begin position="536"/>
        <end position="553"/>
    </location>
</feature>
<sequence length="1218" mass="139421">MENYTVGNINNDFLSQSYSQSIERIAGTKDHIFNFQIPKKLLEVRKKAWVNLFGKYSEEMSDDIELNVDTLEPDEEEKEKEVSVKEYSCGQRIPMRKSATLIQYWINTGNPPYKAFLDENELSETGASLSEKEITLSLYSSIPNVINNEGNKQEFKNIELCSMSKEYIASKTYDQPTINIVTTGNTIQPNMYSQSCEKTDKMNVLSTSQRSLDIQSRDDIVRQFDQTSKRLTGDGENNSASNQDEVLEKDTFCKKGMSEDIIAQEIITKDTSLTALYRKKLYTGRNSPVDLILTKRHSINRLSEAKQSLHPALDSDYMIKRETLLVRKGKNKKLSLYGKKNLGSGKTKRKKKRKRSSISDKNITDTNNELPNNRIQNYIINSSFNISSDYNNSDKRDDILLSEHNNANIFVKDEMRKQNLASLNLNPVVLLERITPSFKRHESKSAENTQNHITRENSVHDYKYLNKSNKLYTCEIENVELETIDSDESTILICQCKANAQQCASKESDCSLNLRLSIEDDFFTSSTEEKDGELSSLKNTDISQNKESYSTTLEELPPRLSVNEDCTNVKSREIKVILEQSPSAMESQSLKKDDTVRQNNVSNKSKTFSSNSYGANKIGNVRFREIKVILERLPVSAMESQILNKDDIVRQNNVLNKSKTLSSSSYGANKTGNVRSREIKVTLERLPALVNKNCTNTIIEPEILNNNDGQQKEILNKFKTHSSNPSGINRTDNAKLREIKIALERLPPNICFNDTNIFTDKNIISENINLHNNKRERRIKKISKISAYENVEASIQTVDKIDNYSLRMHTKSKEYNDPRISDTSDNVAEHQIFDKTESDSLFQYKNHSKVSQGNDNKYSVLSLTSSDEDDFVRLIQRPKKRLKFSKNDKLLDETNIEKNLCDETNLVTNKDKCYYSRNLSTVIFSSKEAKTKEIFESIKERKGSNRIEIKSFDNTASLQMCKNGKFLFSSNESDNDSVVKNLDKRKKRASFLNYNKSINNNNERHSNAIVKRNGINYKDDTGAVFFQTKMFNTDSSDSEESNSYTAPTRKAFKNSFVYHKSQYYNHAHLEESFNDSIAKRYSRKHSSSLHSSFEKHNITNRIHDIKVGLGSTSKKAKISKQLANEEFNDNINSRINNTRKNMSPSSFINDTSIRDTTTQKEMFSSSLGKNNFSSLSKNKQISDKFKNSAAIQQDDVKSTKLLMFQTKTYYDSDSNESL</sequence>
<dbReference type="EMBL" id="OZ034828">
    <property type="protein sequence ID" value="CAL1685073.1"/>
    <property type="molecule type" value="Genomic_DNA"/>
</dbReference>
<accession>A0AAV2NXN9</accession>
<dbReference type="AlphaFoldDB" id="A0AAV2NXN9"/>
<feature type="region of interest" description="Disordered" evidence="1">
    <location>
        <begin position="336"/>
        <end position="370"/>
    </location>
</feature>